<name>A0ABP0GV59_CLALP</name>
<dbReference type="EMBL" id="CAWYQH010000152">
    <property type="protein sequence ID" value="CAK8695619.1"/>
    <property type="molecule type" value="Genomic_DNA"/>
</dbReference>
<accession>A0ABP0GV59</accession>
<comment type="caution">
    <text evidence="3">The sequence shown here is derived from an EMBL/GenBank/DDBJ whole genome shotgun (WGS) entry which is preliminary data.</text>
</comment>
<keyword evidence="4" id="KW-1185">Reference proteome</keyword>
<feature type="transmembrane region" description="Helical" evidence="2">
    <location>
        <begin position="55"/>
        <end position="74"/>
    </location>
</feature>
<evidence type="ECO:0000256" key="1">
    <source>
        <dbReference type="SAM" id="MobiDB-lite"/>
    </source>
</evidence>
<keyword evidence="2" id="KW-0472">Membrane</keyword>
<feature type="compositionally biased region" description="Basic and acidic residues" evidence="1">
    <location>
        <begin position="1"/>
        <end position="15"/>
    </location>
</feature>
<proteinExistence type="predicted"/>
<evidence type="ECO:0000313" key="3">
    <source>
        <dbReference type="EMBL" id="CAK8695619.1"/>
    </source>
</evidence>
<keyword evidence="2" id="KW-0812">Transmembrane</keyword>
<evidence type="ECO:0000313" key="4">
    <source>
        <dbReference type="Proteomes" id="UP001642483"/>
    </source>
</evidence>
<organism evidence="3 4">
    <name type="scientific">Clavelina lepadiformis</name>
    <name type="common">Light-bulb sea squirt</name>
    <name type="synonym">Ascidia lepadiformis</name>
    <dbReference type="NCBI Taxonomy" id="159417"/>
    <lineage>
        <taxon>Eukaryota</taxon>
        <taxon>Metazoa</taxon>
        <taxon>Chordata</taxon>
        <taxon>Tunicata</taxon>
        <taxon>Ascidiacea</taxon>
        <taxon>Aplousobranchia</taxon>
        <taxon>Clavelinidae</taxon>
        <taxon>Clavelina</taxon>
    </lineage>
</organism>
<reference evidence="3 4" key="1">
    <citation type="submission" date="2024-02" db="EMBL/GenBank/DDBJ databases">
        <authorList>
            <person name="Daric V."/>
            <person name="Darras S."/>
        </authorList>
    </citation>
    <scope>NUCLEOTIDE SEQUENCE [LARGE SCALE GENOMIC DNA]</scope>
</reference>
<feature type="region of interest" description="Disordered" evidence="1">
    <location>
        <begin position="1"/>
        <end position="24"/>
    </location>
</feature>
<evidence type="ECO:0000256" key="2">
    <source>
        <dbReference type="SAM" id="Phobius"/>
    </source>
</evidence>
<dbReference type="Proteomes" id="UP001642483">
    <property type="component" value="Unassembled WGS sequence"/>
</dbReference>
<sequence>MSDSEKQLDKNKTEDIISDGENAESGDDEFYMNVLDDDETKCFIWNLKIGYGKTAMTVVIMYITFIAGLITYILQKKSIVEDL</sequence>
<keyword evidence="2" id="KW-1133">Transmembrane helix</keyword>
<gene>
    <name evidence="3" type="ORF">CVLEPA_LOCUS28869</name>
</gene>
<protein>
    <submittedName>
        <fullName evidence="3">Uncharacterized protein</fullName>
    </submittedName>
</protein>